<reference evidence="3" key="1">
    <citation type="submission" date="2022-08" db="EMBL/GenBank/DDBJ databases">
        <authorList>
            <person name="Deng Y."/>
            <person name="Han X.-F."/>
            <person name="Zhang Y.-Q."/>
        </authorList>
    </citation>
    <scope>NUCLEOTIDE SEQUENCE</scope>
    <source>
        <strain evidence="3">CPCC 203386</strain>
    </source>
</reference>
<gene>
    <name evidence="3" type="ORF">N1032_11595</name>
</gene>
<dbReference type="Pfam" id="PF08327">
    <property type="entry name" value="AHSA1"/>
    <property type="match status" value="1"/>
</dbReference>
<organism evidence="3 4">
    <name type="scientific">Herbiconiux daphne</name>
    <dbReference type="NCBI Taxonomy" id="2970914"/>
    <lineage>
        <taxon>Bacteria</taxon>
        <taxon>Bacillati</taxon>
        <taxon>Actinomycetota</taxon>
        <taxon>Actinomycetes</taxon>
        <taxon>Micrococcales</taxon>
        <taxon>Microbacteriaceae</taxon>
        <taxon>Herbiconiux</taxon>
    </lineage>
</organism>
<sequence length="145" mass="15960">MTENHDDPVARASVLVDATPEQVWKALTDPALVKQYFFGTTVTTDWQQGSPITYAGEWDGKPYEDKGVVLDVDEPRLLVTSFFSPMSGKEDVPENYQRVIYRVEPETGGTRVSVEQDNNADADAAAHSSANWQTILDGLAVVVRG</sequence>
<proteinExistence type="inferred from homology"/>
<dbReference type="Proteomes" id="UP001165586">
    <property type="component" value="Unassembled WGS sequence"/>
</dbReference>
<dbReference type="InterPro" id="IPR013538">
    <property type="entry name" value="ASHA1/2-like_C"/>
</dbReference>
<evidence type="ECO:0000313" key="3">
    <source>
        <dbReference type="EMBL" id="MCS5734381.1"/>
    </source>
</evidence>
<feature type="domain" description="Activator of Hsp90 ATPase homologue 1/2-like C-terminal" evidence="2">
    <location>
        <begin position="17"/>
        <end position="143"/>
    </location>
</feature>
<keyword evidence="4" id="KW-1185">Reference proteome</keyword>
<accession>A0ABT2H3A7</accession>
<dbReference type="RefSeq" id="WP_259539251.1">
    <property type="nucleotide sequence ID" value="NZ_JANLCJ010000004.1"/>
</dbReference>
<dbReference type="EMBL" id="JANLCJ010000004">
    <property type="protein sequence ID" value="MCS5734381.1"/>
    <property type="molecule type" value="Genomic_DNA"/>
</dbReference>
<comment type="similarity">
    <text evidence="1">Belongs to the AHA1 family.</text>
</comment>
<comment type="caution">
    <text evidence="3">The sequence shown here is derived from an EMBL/GenBank/DDBJ whole genome shotgun (WGS) entry which is preliminary data.</text>
</comment>
<name>A0ABT2H3A7_9MICO</name>
<evidence type="ECO:0000259" key="2">
    <source>
        <dbReference type="Pfam" id="PF08327"/>
    </source>
</evidence>
<dbReference type="SUPFAM" id="SSF55961">
    <property type="entry name" value="Bet v1-like"/>
    <property type="match status" value="1"/>
</dbReference>
<dbReference type="InterPro" id="IPR023393">
    <property type="entry name" value="START-like_dom_sf"/>
</dbReference>
<dbReference type="Gene3D" id="3.30.530.20">
    <property type="match status" value="1"/>
</dbReference>
<protein>
    <submittedName>
        <fullName evidence="3">SRPBCC domain-containing protein</fullName>
    </submittedName>
</protein>
<evidence type="ECO:0000256" key="1">
    <source>
        <dbReference type="ARBA" id="ARBA00006817"/>
    </source>
</evidence>
<evidence type="ECO:0000313" key="4">
    <source>
        <dbReference type="Proteomes" id="UP001165586"/>
    </source>
</evidence>